<feature type="transmembrane region" description="Helical" evidence="1">
    <location>
        <begin position="224"/>
        <end position="244"/>
    </location>
</feature>
<gene>
    <name evidence="2" type="ORF">GCM10023321_49950</name>
</gene>
<accession>A0ABP9QK75</accession>
<keyword evidence="3" id="KW-1185">Reference proteome</keyword>
<keyword evidence="1" id="KW-1133">Transmembrane helix</keyword>
<proteinExistence type="predicted"/>
<dbReference type="PANTHER" id="PTHR30188:SF4">
    <property type="entry name" value="PROTEIN TRIGALACTOSYLDIACYLGLYCEROL 1, CHLOROPLASTIC"/>
    <property type="match status" value="1"/>
</dbReference>
<keyword evidence="1" id="KW-0472">Membrane</keyword>
<dbReference type="Pfam" id="PF02405">
    <property type="entry name" value="MlaE"/>
    <property type="match status" value="1"/>
</dbReference>
<dbReference type="EMBL" id="BAABJP010000029">
    <property type="protein sequence ID" value="GAA5163304.1"/>
    <property type="molecule type" value="Genomic_DNA"/>
</dbReference>
<feature type="transmembrane region" description="Helical" evidence="1">
    <location>
        <begin position="42"/>
        <end position="67"/>
    </location>
</feature>
<keyword evidence="1" id="KW-0812">Transmembrane</keyword>
<evidence type="ECO:0000256" key="1">
    <source>
        <dbReference type="SAM" id="Phobius"/>
    </source>
</evidence>
<feature type="transmembrane region" description="Helical" evidence="1">
    <location>
        <begin position="137"/>
        <end position="164"/>
    </location>
</feature>
<evidence type="ECO:0000313" key="2">
    <source>
        <dbReference type="EMBL" id="GAA5163304.1"/>
    </source>
</evidence>
<name>A0ABP9QK75_9PSEU</name>
<dbReference type="PANTHER" id="PTHR30188">
    <property type="entry name" value="ABC TRANSPORTER PERMEASE PROTEIN-RELATED"/>
    <property type="match status" value="1"/>
</dbReference>
<dbReference type="Proteomes" id="UP001428817">
    <property type="component" value="Unassembled WGS sequence"/>
</dbReference>
<feature type="transmembrane region" description="Helical" evidence="1">
    <location>
        <begin position="184"/>
        <end position="203"/>
    </location>
</feature>
<reference evidence="3" key="1">
    <citation type="journal article" date="2019" name="Int. J. Syst. Evol. Microbiol.">
        <title>The Global Catalogue of Microorganisms (GCM) 10K type strain sequencing project: providing services to taxonomists for standard genome sequencing and annotation.</title>
        <authorList>
            <consortium name="The Broad Institute Genomics Platform"/>
            <consortium name="The Broad Institute Genome Sequencing Center for Infectious Disease"/>
            <person name="Wu L."/>
            <person name="Ma J."/>
        </authorList>
    </citation>
    <scope>NUCLEOTIDE SEQUENCE [LARGE SCALE GENOMIC DNA]</scope>
    <source>
        <strain evidence="3">JCM 18303</strain>
    </source>
</reference>
<organism evidence="2 3">
    <name type="scientific">Pseudonocardia eucalypti</name>
    <dbReference type="NCBI Taxonomy" id="648755"/>
    <lineage>
        <taxon>Bacteria</taxon>
        <taxon>Bacillati</taxon>
        <taxon>Actinomycetota</taxon>
        <taxon>Actinomycetes</taxon>
        <taxon>Pseudonocardiales</taxon>
        <taxon>Pseudonocardiaceae</taxon>
        <taxon>Pseudonocardia</taxon>
    </lineage>
</organism>
<sequence length="253" mass="26985">MLFQVGHMGVVGAQVARAACTDPRTYWADTRDDMYYVLRRISVPAFFALIGYGLLAATFAVAILIFLGAANRLGTVYLTFIIREISPLLTSAVVAGAIGAATTSELGSRKIREELDALRVLGQDPIRLLVLPRVISLIAITLAYNILGILMTVTEGLIVVSTLGDVEPNSFLTTFMENITVPEIIGNLIKMTLIGLLIGVISASKGMTCGYGAEGVGRAVNQSVVICLTAAYAMDVLFNMILLATNPSVTVLR</sequence>
<comment type="caution">
    <text evidence="2">The sequence shown here is derived from an EMBL/GenBank/DDBJ whole genome shotgun (WGS) entry which is preliminary data.</text>
</comment>
<evidence type="ECO:0000313" key="3">
    <source>
        <dbReference type="Proteomes" id="UP001428817"/>
    </source>
</evidence>
<protein>
    <submittedName>
        <fullName evidence="2">ABC transporter permease</fullName>
    </submittedName>
</protein>
<dbReference type="InterPro" id="IPR030802">
    <property type="entry name" value="Permease_MalE"/>
</dbReference>